<feature type="domain" description="Recombinase" evidence="5">
    <location>
        <begin position="172"/>
        <end position="290"/>
    </location>
</feature>
<keyword evidence="3" id="KW-0175">Coiled coil</keyword>
<dbReference type="Pfam" id="PF00239">
    <property type="entry name" value="Resolvase"/>
    <property type="match status" value="1"/>
</dbReference>
<comment type="caution">
    <text evidence="6">The sequence shown here is derived from an EMBL/GenBank/DDBJ whole genome shotgun (WGS) entry which is preliminary data.</text>
</comment>
<gene>
    <name evidence="6" type="ORF">EIW28_14970</name>
</gene>
<dbReference type="InterPro" id="IPR011109">
    <property type="entry name" value="DNA_bind_recombinase_dom"/>
</dbReference>
<name>A0A426UVK0_9ACTN</name>
<reference evidence="6 7" key="1">
    <citation type="submission" date="2018-12" db="EMBL/GenBank/DDBJ databases">
        <title>Glycomyces sp. YIM 121974 draft genome.</title>
        <authorList>
            <person name="Li Q."/>
        </authorList>
    </citation>
    <scope>NUCLEOTIDE SEQUENCE [LARGE SCALE GENOMIC DNA]</scope>
    <source>
        <strain evidence="6 7">YIM 121974</strain>
    </source>
</reference>
<evidence type="ECO:0000313" key="7">
    <source>
        <dbReference type="Proteomes" id="UP000277256"/>
    </source>
</evidence>
<dbReference type="PANTHER" id="PTHR30461:SF2">
    <property type="entry name" value="SERINE RECOMBINASE PINE-RELATED"/>
    <property type="match status" value="1"/>
</dbReference>
<dbReference type="InterPro" id="IPR050639">
    <property type="entry name" value="SSR_resolvase"/>
</dbReference>
<evidence type="ECO:0000259" key="5">
    <source>
        <dbReference type="PROSITE" id="PS51737"/>
    </source>
</evidence>
<evidence type="ECO:0000256" key="3">
    <source>
        <dbReference type="SAM" id="Coils"/>
    </source>
</evidence>
<organism evidence="6 7">
    <name type="scientific">Glycomyces terrestris</name>
    <dbReference type="NCBI Taxonomy" id="2493553"/>
    <lineage>
        <taxon>Bacteria</taxon>
        <taxon>Bacillati</taxon>
        <taxon>Actinomycetota</taxon>
        <taxon>Actinomycetes</taxon>
        <taxon>Glycomycetales</taxon>
        <taxon>Glycomycetaceae</taxon>
        <taxon>Glycomyces</taxon>
    </lineage>
</organism>
<dbReference type="Gene3D" id="3.90.1750.20">
    <property type="entry name" value="Putative Large Serine Recombinase, Chain B, Domain 2"/>
    <property type="match status" value="1"/>
</dbReference>
<dbReference type="InterPro" id="IPR006119">
    <property type="entry name" value="Resolv_N"/>
</dbReference>
<dbReference type="InterPro" id="IPR025827">
    <property type="entry name" value="Zn_ribbon_recom_dom"/>
</dbReference>
<dbReference type="EMBL" id="RSEB01000004">
    <property type="protein sequence ID" value="RRR98218.1"/>
    <property type="molecule type" value="Genomic_DNA"/>
</dbReference>
<dbReference type="CDD" id="cd00338">
    <property type="entry name" value="Ser_Recombinase"/>
    <property type="match status" value="1"/>
</dbReference>
<dbReference type="SMART" id="SM00857">
    <property type="entry name" value="Resolvase"/>
    <property type="match status" value="1"/>
</dbReference>
<protein>
    <submittedName>
        <fullName evidence="6">Recombinase family protein</fullName>
    </submittedName>
</protein>
<dbReference type="Pfam" id="PF13408">
    <property type="entry name" value="Zn_ribbon_recom"/>
    <property type="match status" value="1"/>
</dbReference>
<keyword evidence="7" id="KW-1185">Reference proteome</keyword>
<dbReference type="AlphaFoldDB" id="A0A426UVK0"/>
<keyword evidence="2" id="KW-0233">DNA recombination</keyword>
<sequence length="591" mass="65833">MANQRSKSRAKMSRSGLRIVGVVRLSRVTDVTTSPERQKEAIERWAAECGHTIVGWAEDLDVSGSTDPFEREELGPWLRERGSEFDGLCAAKIDRWARSIVHFSKLLAWCDEHEKLAATADRQLNTAEPSGKLIAYVAAIFAEMELDAISERVTSTRAKLRQRGRWAGGVVPFGYKTSHDSQGKATGLVIDSERAPWARGMVAKRLEGWSFQKIADWLNENGVYGLKGAFWLGTSVAKYLGGRHLIGQAVHDGRTVVDEAGEPIQFAEPLISLADFEALRQGSVVHNDRAAKSRTPRPRTALYLLKDFLRCGACGNKMYRFASAQKGIMYVRYGCKGTMNHCPHPASIKLEELDQALTERFLDDIGDQEVYERRFVPATGSAAQLERLEHTIRDLRDDRDAGLWEGEDDEYRRRMKALIDKRSRLEAQPTEEARWEYVPTGTTYAQAWEAADIAEHRDLLASTDFKALACRPAIDAPAWFDSIGMPWCPPAPAASTRPGIHKKCDPQWHCVGSDSYRCRIRRRNEQRLPIPLKGDLVTLFRLAIADDKHVAEEAGHRASSITADPGGIGAVAVVAVVSEQVETRAGNGEVR</sequence>
<evidence type="ECO:0000256" key="1">
    <source>
        <dbReference type="ARBA" id="ARBA00023125"/>
    </source>
</evidence>
<dbReference type="PANTHER" id="PTHR30461">
    <property type="entry name" value="DNA-INVERTASE FROM LAMBDOID PROPHAGE"/>
    <property type="match status" value="1"/>
</dbReference>
<dbReference type="SUPFAM" id="SSF53041">
    <property type="entry name" value="Resolvase-like"/>
    <property type="match status" value="1"/>
</dbReference>
<dbReference type="GO" id="GO:0003677">
    <property type="term" value="F:DNA binding"/>
    <property type="evidence" value="ECO:0007669"/>
    <property type="project" value="UniProtKB-KW"/>
</dbReference>
<dbReference type="InterPro" id="IPR038109">
    <property type="entry name" value="DNA_bind_recomb_sf"/>
</dbReference>
<evidence type="ECO:0000313" key="6">
    <source>
        <dbReference type="EMBL" id="RRR98218.1"/>
    </source>
</evidence>
<dbReference type="PROSITE" id="PS51736">
    <property type="entry name" value="RECOMBINASES_3"/>
    <property type="match status" value="1"/>
</dbReference>
<proteinExistence type="predicted"/>
<feature type="coiled-coil region" evidence="3">
    <location>
        <begin position="378"/>
        <end position="428"/>
    </location>
</feature>
<feature type="domain" description="Resolvase/invertase-type recombinase catalytic" evidence="4">
    <location>
        <begin position="18"/>
        <end position="164"/>
    </location>
</feature>
<dbReference type="OrthoDB" id="4367319at2"/>
<keyword evidence="1" id="KW-0238">DNA-binding</keyword>
<dbReference type="InterPro" id="IPR036162">
    <property type="entry name" value="Resolvase-like_N_sf"/>
</dbReference>
<dbReference type="PROSITE" id="PS51737">
    <property type="entry name" value="RECOMBINASE_DNA_BIND"/>
    <property type="match status" value="1"/>
</dbReference>
<dbReference type="Gene3D" id="3.40.50.1390">
    <property type="entry name" value="Resolvase, N-terminal catalytic domain"/>
    <property type="match status" value="1"/>
</dbReference>
<dbReference type="Proteomes" id="UP000277256">
    <property type="component" value="Unassembled WGS sequence"/>
</dbReference>
<evidence type="ECO:0000256" key="2">
    <source>
        <dbReference type="ARBA" id="ARBA00023172"/>
    </source>
</evidence>
<accession>A0A426UVK0</accession>
<evidence type="ECO:0000259" key="4">
    <source>
        <dbReference type="PROSITE" id="PS51736"/>
    </source>
</evidence>
<dbReference type="Pfam" id="PF07508">
    <property type="entry name" value="Recombinase"/>
    <property type="match status" value="1"/>
</dbReference>
<dbReference type="GO" id="GO:0000150">
    <property type="term" value="F:DNA strand exchange activity"/>
    <property type="evidence" value="ECO:0007669"/>
    <property type="project" value="InterPro"/>
</dbReference>